<evidence type="ECO:0000256" key="5">
    <source>
        <dbReference type="PIRSR" id="PIRSR600888-1"/>
    </source>
</evidence>
<dbReference type="EC" id="5.1.3.13" evidence="3 7"/>
<evidence type="ECO:0000256" key="4">
    <source>
        <dbReference type="ARBA" id="ARBA00019595"/>
    </source>
</evidence>
<organism evidence="8 9">
    <name type="scientific">Hyphomonas beringensis</name>
    <dbReference type="NCBI Taxonomy" id="1280946"/>
    <lineage>
        <taxon>Bacteria</taxon>
        <taxon>Pseudomonadati</taxon>
        <taxon>Pseudomonadota</taxon>
        <taxon>Alphaproteobacteria</taxon>
        <taxon>Hyphomonadales</taxon>
        <taxon>Hyphomonadaceae</taxon>
        <taxon>Hyphomonas</taxon>
    </lineage>
</organism>
<comment type="subunit">
    <text evidence="7">Homodimer.</text>
</comment>
<dbReference type="InterPro" id="IPR014710">
    <property type="entry name" value="RmlC-like_jellyroll"/>
</dbReference>
<comment type="pathway">
    <text evidence="7">Carbohydrate biosynthesis; dTDP-L-rhamnose biosynthesis.</text>
</comment>
<dbReference type="InterPro" id="IPR011051">
    <property type="entry name" value="RmlC_Cupin_sf"/>
</dbReference>
<keyword evidence="7" id="KW-0413">Isomerase</keyword>
<dbReference type="InterPro" id="IPR000888">
    <property type="entry name" value="RmlC-like"/>
</dbReference>
<evidence type="ECO:0000256" key="2">
    <source>
        <dbReference type="ARBA" id="ARBA00001997"/>
    </source>
</evidence>
<evidence type="ECO:0000313" key="8">
    <source>
        <dbReference type="EMBL" id="KCZ57048.1"/>
    </source>
</evidence>
<accession>A0A062UH60</accession>
<name>A0A062UH60_9PROT</name>
<feature type="site" description="Participates in a stacking interaction with the thymidine ring of dTDP-4-oxo-6-deoxyglucose" evidence="6">
    <location>
        <position position="141"/>
    </location>
</feature>
<sequence>MKPEFRSDIVLKDVILIKPARIGDARGWFSETYNARLYAKAGIPDDFVQDNESRSETMGTLRGLHFQLPPHAQAKLVRCTHGRILDVVVDIRQGSPTFGRHTSVELTAENGEQLYVPAGFAHGFCTLEPDCEISYKVTAYYAPEYDRGLAFDDPALGIEWPFPSRDMVLSDRDRRHPRLSELGDVFPLATAGAAR</sequence>
<dbReference type="GO" id="GO:0008830">
    <property type="term" value="F:dTDP-4-dehydrorhamnose 3,5-epimerase activity"/>
    <property type="evidence" value="ECO:0007669"/>
    <property type="project" value="UniProtKB-UniRule"/>
</dbReference>
<protein>
    <recommendedName>
        <fullName evidence="4 7">dTDP-4-dehydrorhamnose 3,5-epimerase</fullName>
        <ecNumber evidence="3 7">5.1.3.13</ecNumber>
    </recommendedName>
    <alternativeName>
        <fullName evidence="7">Thymidine diphospho-4-keto-rhamnose 3,5-epimerase</fullName>
    </alternativeName>
</protein>
<keyword evidence="9" id="KW-1185">Reference proteome</keyword>
<evidence type="ECO:0000256" key="1">
    <source>
        <dbReference type="ARBA" id="ARBA00001298"/>
    </source>
</evidence>
<evidence type="ECO:0000256" key="3">
    <source>
        <dbReference type="ARBA" id="ARBA00012098"/>
    </source>
</evidence>
<dbReference type="eggNOG" id="COG1898">
    <property type="taxonomic scope" value="Bacteria"/>
</dbReference>
<reference evidence="8 9" key="1">
    <citation type="journal article" date="2014" name="Antonie Van Leeuwenhoek">
        <title>Hyphomonas beringensis sp. nov. and Hyphomonas chukchiensis sp. nov., isolated from surface seawater of the Bering Sea and Chukchi Sea.</title>
        <authorList>
            <person name="Li C."/>
            <person name="Lai Q."/>
            <person name="Li G."/>
            <person name="Dong C."/>
            <person name="Wang J."/>
            <person name="Liao Y."/>
            <person name="Shao Z."/>
        </authorList>
    </citation>
    <scope>NUCLEOTIDE SEQUENCE [LARGE SCALE GENOMIC DNA]</scope>
    <source>
        <strain evidence="8 9">25B14_1</strain>
    </source>
</reference>
<comment type="caution">
    <text evidence="8">The sequence shown here is derived from an EMBL/GenBank/DDBJ whole genome shotgun (WGS) entry which is preliminary data.</text>
</comment>
<evidence type="ECO:0000313" key="9">
    <source>
        <dbReference type="Proteomes" id="UP000027037"/>
    </source>
</evidence>
<dbReference type="Proteomes" id="UP000027037">
    <property type="component" value="Unassembled WGS sequence"/>
</dbReference>
<evidence type="ECO:0000256" key="6">
    <source>
        <dbReference type="PIRSR" id="PIRSR600888-3"/>
    </source>
</evidence>
<feature type="active site" description="Proton acceptor" evidence="5">
    <location>
        <position position="65"/>
    </location>
</feature>
<dbReference type="AlphaFoldDB" id="A0A062UH60"/>
<comment type="function">
    <text evidence="2 7">Catalyzes the epimerization of the C3' and C5'positions of dTDP-6-deoxy-D-xylo-4-hexulose, forming dTDP-6-deoxy-L-lyxo-4-hexulose.</text>
</comment>
<dbReference type="Pfam" id="PF00908">
    <property type="entry name" value="dTDP_sugar_isom"/>
    <property type="match status" value="1"/>
</dbReference>
<dbReference type="NCBIfam" id="TIGR01221">
    <property type="entry name" value="rmlC"/>
    <property type="match status" value="1"/>
</dbReference>
<dbReference type="PANTHER" id="PTHR21047">
    <property type="entry name" value="DTDP-6-DEOXY-D-GLUCOSE-3,5 EPIMERASE"/>
    <property type="match status" value="1"/>
</dbReference>
<evidence type="ECO:0000256" key="7">
    <source>
        <dbReference type="RuleBase" id="RU364069"/>
    </source>
</evidence>
<dbReference type="GO" id="GO:0005829">
    <property type="term" value="C:cytosol"/>
    <property type="evidence" value="ECO:0007669"/>
    <property type="project" value="TreeGrafter"/>
</dbReference>
<dbReference type="GO" id="GO:0019305">
    <property type="term" value="P:dTDP-rhamnose biosynthetic process"/>
    <property type="evidence" value="ECO:0007669"/>
    <property type="project" value="UniProtKB-UniRule"/>
</dbReference>
<dbReference type="SUPFAM" id="SSF51182">
    <property type="entry name" value="RmlC-like cupins"/>
    <property type="match status" value="1"/>
</dbReference>
<dbReference type="GO" id="GO:0000271">
    <property type="term" value="P:polysaccharide biosynthetic process"/>
    <property type="evidence" value="ECO:0007669"/>
    <property type="project" value="TreeGrafter"/>
</dbReference>
<comment type="catalytic activity">
    <reaction evidence="1 7">
        <text>dTDP-4-dehydro-6-deoxy-alpha-D-glucose = dTDP-4-dehydro-beta-L-rhamnose</text>
        <dbReference type="Rhea" id="RHEA:16969"/>
        <dbReference type="ChEBI" id="CHEBI:57649"/>
        <dbReference type="ChEBI" id="CHEBI:62830"/>
        <dbReference type="EC" id="5.1.3.13"/>
    </reaction>
</comment>
<dbReference type="PANTHER" id="PTHR21047:SF2">
    <property type="entry name" value="THYMIDINE DIPHOSPHO-4-KETO-RHAMNOSE 3,5-EPIMERASE"/>
    <property type="match status" value="1"/>
</dbReference>
<gene>
    <name evidence="8" type="ORF">HY29_07840</name>
</gene>
<comment type="similarity">
    <text evidence="7">Belongs to the dTDP-4-dehydrorhamnose 3,5-epimerase family.</text>
</comment>
<dbReference type="UniPathway" id="UPA00124"/>
<feature type="active site" description="Proton donor" evidence="5">
    <location>
        <position position="135"/>
    </location>
</feature>
<proteinExistence type="inferred from homology"/>
<dbReference type="Gene3D" id="2.60.120.10">
    <property type="entry name" value="Jelly Rolls"/>
    <property type="match status" value="1"/>
</dbReference>
<dbReference type="OrthoDB" id="9800680at2"/>
<dbReference type="EMBL" id="AWFF01000002">
    <property type="protein sequence ID" value="KCZ57048.1"/>
    <property type="molecule type" value="Genomic_DNA"/>
</dbReference>
<dbReference type="CDD" id="cd00438">
    <property type="entry name" value="cupin_RmlC"/>
    <property type="match status" value="1"/>
</dbReference>
<dbReference type="STRING" id="1280946.HY29_07840"/>
<dbReference type="RefSeq" id="WP_034790975.1">
    <property type="nucleotide sequence ID" value="NZ_AWFF01000002.1"/>
</dbReference>
<dbReference type="PATRIC" id="fig|1280946.3.peg.362"/>